<sequence length="429" mass="48747">MSATQKITIIFVTIFFIALTTASALLAIRAWDPLWNPFRPSQEKILLAAFQKRDEIKTLRTEAIFTFDLYDKTKKIATISARATNRTDQTDSLNPKSEGALQGEVMGEGTQISFAGEYKFVDKSFYFKITTLPLLPFLQIFINAEALEQMKSQWIVFDTEELGYDSQLEPTRELRQKILDAYERLIREGELFSSIEQLSDKTLRGASTYHFKMLIANAAIKEMYQLYLEDYATDDPLAKTAAENLLERIGDIPIELWIEKEGLYPYRLTVQTNFPSPEATIKLALQMDFSNFNIPLSIQPPDDAKTFEEILQSLDVPGSPLQQARSQARDARRQADIRLIQTGMELYHNDFDRYLSSPSIPLSLGNIIPTIPSDPGSGVCEDYQWIPNAENPQSYCLYACLEDGRFFVGSPRGTFIHPIPPFSFAECES</sequence>
<dbReference type="Proteomes" id="UP000034462">
    <property type="component" value="Unassembled WGS sequence"/>
</dbReference>
<gene>
    <name evidence="1" type="ORF">UY25_C0002G0101</name>
</gene>
<dbReference type="Gene3D" id="2.50.20.20">
    <property type="match status" value="1"/>
</dbReference>
<name>A0A837IP41_9BACT</name>
<reference evidence="1 2" key="1">
    <citation type="journal article" date="2015" name="Nature">
        <title>rRNA introns, odd ribosomes, and small enigmatic genomes across a large radiation of phyla.</title>
        <authorList>
            <person name="Brown C.T."/>
            <person name="Hug L.A."/>
            <person name="Thomas B.C."/>
            <person name="Sharon I."/>
            <person name="Castelle C.J."/>
            <person name="Singh A."/>
            <person name="Wilkins M.J."/>
            <person name="Williams K.H."/>
            <person name="Banfield J.F."/>
        </authorList>
    </citation>
    <scope>NUCLEOTIDE SEQUENCE [LARGE SCALE GENOMIC DNA]</scope>
</reference>
<evidence type="ECO:0000313" key="2">
    <source>
        <dbReference type="Proteomes" id="UP000034462"/>
    </source>
</evidence>
<dbReference type="AlphaFoldDB" id="A0A837IP41"/>
<comment type="caution">
    <text evidence="1">The sequence shown here is derived from an EMBL/GenBank/DDBJ whole genome shotgun (WGS) entry which is preliminary data.</text>
</comment>
<protein>
    <submittedName>
        <fullName evidence="1">Uncharacterized protein</fullName>
    </submittedName>
</protein>
<accession>A0A837IP41</accession>
<organism evidence="1 2">
    <name type="scientific">Candidatus Yanofskybacteria bacterium GW2011_GWC1_48_11</name>
    <dbReference type="NCBI Taxonomy" id="1619027"/>
    <lineage>
        <taxon>Bacteria</taxon>
        <taxon>Candidatus Yanofskyibacteriota</taxon>
    </lineage>
</organism>
<evidence type="ECO:0000313" key="1">
    <source>
        <dbReference type="EMBL" id="KKU93377.1"/>
    </source>
</evidence>
<dbReference type="EMBL" id="LCPH01000002">
    <property type="protein sequence ID" value="KKU93377.1"/>
    <property type="molecule type" value="Genomic_DNA"/>
</dbReference>
<proteinExistence type="predicted"/>